<reference evidence="2 3" key="1">
    <citation type="submission" date="2020-07" db="EMBL/GenBank/DDBJ databases">
        <title>Exploring microbial biodiversity for novel pathways involved in the catabolism of aromatic compounds derived from lignin.</title>
        <authorList>
            <person name="Elkins J."/>
        </authorList>
    </citation>
    <scope>NUCLEOTIDE SEQUENCE [LARGE SCALE GENOMIC DNA]</scope>
    <source>
        <strain evidence="2 3">H2C3B</strain>
    </source>
</reference>
<dbReference type="EMBL" id="JACCAU010000001">
    <property type="protein sequence ID" value="NYH13546.1"/>
    <property type="molecule type" value="Genomic_DNA"/>
</dbReference>
<dbReference type="AlphaFoldDB" id="A0A7Y9W4J0"/>
<dbReference type="Proteomes" id="UP000572540">
    <property type="component" value="Unassembled WGS sequence"/>
</dbReference>
<evidence type="ECO:0000256" key="1">
    <source>
        <dbReference type="SAM" id="MobiDB-lite"/>
    </source>
</evidence>
<accession>A0A7Y9W4J0</accession>
<evidence type="ECO:0000313" key="3">
    <source>
        <dbReference type="Proteomes" id="UP000572540"/>
    </source>
</evidence>
<feature type="region of interest" description="Disordered" evidence="1">
    <location>
        <begin position="29"/>
        <end position="50"/>
    </location>
</feature>
<dbReference type="RefSeq" id="WP_179759268.1">
    <property type="nucleotide sequence ID" value="NZ_JACCAU010000001.1"/>
</dbReference>
<gene>
    <name evidence="2" type="ORF">GGD41_000774</name>
</gene>
<protein>
    <submittedName>
        <fullName evidence="2">Uncharacterized protein</fullName>
    </submittedName>
</protein>
<proteinExistence type="predicted"/>
<sequence>MEALRTFIVSEMKRAEAVVYEGRPLPVFRGESLPPAPDEPQTPKSGKPRTLSAEVLTEIRRRLGAGDSLTRVANALGVSVSRVFTEKERMRAEAAPAASFAVEAVPEVATPAKPTPVVLSASPEGQRLHVLDWGRRMAAWQFEGEPSQGKPKKRPKCINPLTRKQARTALGGHQRVSASAINCVDCRPPEPLASTADTEKARKKAEFDLFFVAAEGGREVEFQTGE</sequence>
<comment type="caution">
    <text evidence="2">The sequence shown here is derived from an EMBL/GenBank/DDBJ whole genome shotgun (WGS) entry which is preliminary data.</text>
</comment>
<name>A0A7Y9W4J0_9BURK</name>
<organism evidence="2 3">
    <name type="scientific">Paraburkholderia bryophila</name>
    <dbReference type="NCBI Taxonomy" id="420952"/>
    <lineage>
        <taxon>Bacteria</taxon>
        <taxon>Pseudomonadati</taxon>
        <taxon>Pseudomonadota</taxon>
        <taxon>Betaproteobacteria</taxon>
        <taxon>Burkholderiales</taxon>
        <taxon>Burkholderiaceae</taxon>
        <taxon>Paraburkholderia</taxon>
    </lineage>
</organism>
<dbReference type="Gene3D" id="1.10.10.60">
    <property type="entry name" value="Homeodomain-like"/>
    <property type="match status" value="1"/>
</dbReference>
<evidence type="ECO:0000313" key="2">
    <source>
        <dbReference type="EMBL" id="NYH13546.1"/>
    </source>
</evidence>